<dbReference type="Proteomes" id="UP000198769">
    <property type="component" value="Unassembled WGS sequence"/>
</dbReference>
<keyword evidence="2" id="KW-1185">Reference proteome</keyword>
<protein>
    <submittedName>
        <fullName evidence="1">Uncharacterized protein</fullName>
    </submittedName>
</protein>
<evidence type="ECO:0000313" key="1">
    <source>
        <dbReference type="EMBL" id="SFN66995.1"/>
    </source>
</evidence>
<gene>
    <name evidence="1" type="ORF">SAMN05421594_3752</name>
</gene>
<dbReference type="RefSeq" id="WP_090026143.1">
    <property type="nucleotide sequence ID" value="NZ_FOVD01000006.1"/>
</dbReference>
<evidence type="ECO:0000313" key="2">
    <source>
        <dbReference type="Proteomes" id="UP000198769"/>
    </source>
</evidence>
<sequence length="519" mass="56405">MSTIGKIIRVNALPPQGERETNVIYQVAAPGAATYTDYAIDENGDMKTPATDSSAQDLKDSLVKISDPDLVSEGFSNQAQFNKNMNENLDQKLNTPLIDGSTQNVTTVVGLNATGNTVKLPAGDLGKNVANSSLTTVSGAGLTLGANWTLNTSGLYYSITGLADVSSDATFNMLLSQNASGRMGKSNGKGAFMSLPNQLTETEKTSWRTLMNGGWTTATMSVAIINPVIIKKKNNISYISLKGANLNLNPTNFQVDIVDLNGNVVLNIPSSQVQLYTSGLDLVFWANLFSLSLGTYKVRLRNGVAEYTTPVNFQLVDTVTTIDPSTLTWNTKVYNDVVTSKMYATGNTVYYGLDANVKPNADESSYLFKAKTQTPIFPANSDFYFEFEIPMYWVNGNINTNTFGLSAVPNHNDLNNDCVGGADIGIRLDYMRWTNYNGPALTPLDYNQTAVMTFIKRGNVLTRVFQTRHAGGTAPGTYIDNVTIPNGTAFYIAAIFQNSAYASAVPKYISMRIKEIYTF</sequence>
<name>A0A1I5AX19_CHROL</name>
<accession>A0A1I5AX19</accession>
<reference evidence="2" key="1">
    <citation type="submission" date="2016-10" db="EMBL/GenBank/DDBJ databases">
        <authorList>
            <person name="Varghese N."/>
            <person name="Submissions S."/>
        </authorList>
    </citation>
    <scope>NUCLEOTIDE SEQUENCE [LARGE SCALE GENOMIC DNA]</scope>
    <source>
        <strain evidence="2">DSM 25575</strain>
    </source>
</reference>
<dbReference type="AlphaFoldDB" id="A0A1I5AX19"/>
<dbReference type="EMBL" id="FOVD01000006">
    <property type="protein sequence ID" value="SFN66995.1"/>
    <property type="molecule type" value="Genomic_DNA"/>
</dbReference>
<organism evidence="1 2">
    <name type="scientific">Chryseobacterium oleae</name>
    <dbReference type="NCBI Taxonomy" id="491207"/>
    <lineage>
        <taxon>Bacteria</taxon>
        <taxon>Pseudomonadati</taxon>
        <taxon>Bacteroidota</taxon>
        <taxon>Flavobacteriia</taxon>
        <taxon>Flavobacteriales</taxon>
        <taxon>Weeksellaceae</taxon>
        <taxon>Chryseobacterium group</taxon>
        <taxon>Chryseobacterium</taxon>
    </lineage>
</organism>
<dbReference type="OrthoDB" id="6315383at2"/>
<proteinExistence type="predicted"/>